<dbReference type="GO" id="GO:0016491">
    <property type="term" value="F:oxidoreductase activity"/>
    <property type="evidence" value="ECO:0007669"/>
    <property type="project" value="UniProtKB-KW"/>
</dbReference>
<protein>
    <submittedName>
        <fullName evidence="3">NADP-dependent 3-hydroxy acid dehydrogenase YdfG</fullName>
    </submittedName>
</protein>
<comment type="similarity">
    <text evidence="1">Belongs to the short-chain dehydrogenases/reductases (SDR) family.</text>
</comment>
<dbReference type="PANTHER" id="PTHR44196:SF1">
    <property type="entry name" value="DEHYDROGENASE_REDUCTASE SDR FAMILY MEMBER 7B"/>
    <property type="match status" value="1"/>
</dbReference>
<evidence type="ECO:0000256" key="1">
    <source>
        <dbReference type="ARBA" id="ARBA00006484"/>
    </source>
</evidence>
<keyword evidence="4" id="KW-1185">Reference proteome</keyword>
<dbReference type="EMBL" id="JACIEM010000005">
    <property type="protein sequence ID" value="MBB4004697.1"/>
    <property type="molecule type" value="Genomic_DNA"/>
</dbReference>
<evidence type="ECO:0000313" key="4">
    <source>
        <dbReference type="Proteomes" id="UP000588647"/>
    </source>
</evidence>
<dbReference type="InterPro" id="IPR002347">
    <property type="entry name" value="SDR_fam"/>
</dbReference>
<dbReference type="GO" id="GO:0016020">
    <property type="term" value="C:membrane"/>
    <property type="evidence" value="ECO:0007669"/>
    <property type="project" value="TreeGrafter"/>
</dbReference>
<evidence type="ECO:0000256" key="2">
    <source>
        <dbReference type="ARBA" id="ARBA00023002"/>
    </source>
</evidence>
<dbReference type="SUPFAM" id="SSF51735">
    <property type="entry name" value="NAD(P)-binding Rossmann-fold domains"/>
    <property type="match status" value="1"/>
</dbReference>
<organism evidence="3 4">
    <name type="scientific">Aurantimonas endophytica</name>
    <dbReference type="NCBI Taxonomy" id="1522175"/>
    <lineage>
        <taxon>Bacteria</taxon>
        <taxon>Pseudomonadati</taxon>
        <taxon>Pseudomonadota</taxon>
        <taxon>Alphaproteobacteria</taxon>
        <taxon>Hyphomicrobiales</taxon>
        <taxon>Aurantimonadaceae</taxon>
        <taxon>Aurantimonas</taxon>
    </lineage>
</organism>
<dbReference type="Gene3D" id="3.40.50.720">
    <property type="entry name" value="NAD(P)-binding Rossmann-like Domain"/>
    <property type="match status" value="1"/>
</dbReference>
<accession>A0A7W6MR54</accession>
<proteinExistence type="inferred from homology"/>
<dbReference type="Proteomes" id="UP000588647">
    <property type="component" value="Unassembled WGS sequence"/>
</dbReference>
<evidence type="ECO:0000313" key="3">
    <source>
        <dbReference type="EMBL" id="MBB4004697.1"/>
    </source>
</evidence>
<name>A0A7W6MR54_9HYPH</name>
<sequence>MQRSGSRGHVTVMTGASSGIGQATAEAFARSGAKLVLAARGRDALEKVAEGCRKFGMEVVAVPTDVNDPAAVAALRDPDAVMDFRVVWPARCPSQFRRSRGS</sequence>
<gene>
    <name evidence="3" type="ORF">GGR03_003792</name>
</gene>
<comment type="caution">
    <text evidence="3">The sequence shown here is derived from an EMBL/GenBank/DDBJ whole genome shotgun (WGS) entry which is preliminary data.</text>
</comment>
<dbReference type="AlphaFoldDB" id="A0A7W6MR54"/>
<dbReference type="Pfam" id="PF00106">
    <property type="entry name" value="adh_short"/>
    <property type="match status" value="1"/>
</dbReference>
<keyword evidence="2" id="KW-0560">Oxidoreductase</keyword>
<reference evidence="3 4" key="1">
    <citation type="submission" date="2020-08" db="EMBL/GenBank/DDBJ databases">
        <title>Genomic Encyclopedia of Type Strains, Phase IV (KMG-IV): sequencing the most valuable type-strain genomes for metagenomic binning, comparative biology and taxonomic classification.</title>
        <authorList>
            <person name="Goeker M."/>
        </authorList>
    </citation>
    <scope>NUCLEOTIDE SEQUENCE [LARGE SCALE GENOMIC DNA]</scope>
    <source>
        <strain evidence="3 4">DSM 103570</strain>
    </source>
</reference>
<dbReference type="InterPro" id="IPR036291">
    <property type="entry name" value="NAD(P)-bd_dom_sf"/>
</dbReference>
<dbReference type="PANTHER" id="PTHR44196">
    <property type="entry name" value="DEHYDROGENASE/REDUCTASE SDR FAMILY MEMBER 7B"/>
    <property type="match status" value="1"/>
</dbReference>